<dbReference type="EMBL" id="FXUI01000002">
    <property type="protein sequence ID" value="SMP56794.1"/>
    <property type="molecule type" value="Genomic_DNA"/>
</dbReference>
<reference evidence="6 7" key="1">
    <citation type="submission" date="2017-05" db="EMBL/GenBank/DDBJ databases">
        <authorList>
            <person name="Varghese N."/>
            <person name="Submissions S."/>
        </authorList>
    </citation>
    <scope>NUCLEOTIDE SEQUENCE [LARGE SCALE GENOMIC DNA]</scope>
    <source>
        <strain evidence="6 7">SM16</strain>
    </source>
</reference>
<dbReference type="CDD" id="cd00090">
    <property type="entry name" value="HTH_ARSR"/>
    <property type="match status" value="1"/>
</dbReference>
<accession>A0ABY1Q607</accession>
<dbReference type="PANTHER" id="PTHR33204">
    <property type="entry name" value="TRANSCRIPTIONAL REGULATOR, MARR FAMILY"/>
    <property type="match status" value="1"/>
</dbReference>
<keyword evidence="3" id="KW-0804">Transcription</keyword>
<dbReference type="RefSeq" id="WP_283405250.1">
    <property type="nucleotide sequence ID" value="NZ_FXUI01000002.1"/>
</dbReference>
<evidence type="ECO:0000256" key="3">
    <source>
        <dbReference type="ARBA" id="ARBA00023163"/>
    </source>
</evidence>
<evidence type="ECO:0000313" key="7">
    <source>
        <dbReference type="Proteomes" id="UP001157910"/>
    </source>
</evidence>
<dbReference type="SUPFAM" id="SSF46785">
    <property type="entry name" value="Winged helix' DNA-binding domain"/>
    <property type="match status" value="1"/>
</dbReference>
<keyword evidence="1" id="KW-0805">Transcription regulation</keyword>
<evidence type="ECO:0000259" key="5">
    <source>
        <dbReference type="PROSITE" id="PS51118"/>
    </source>
</evidence>
<name>A0ABY1Q607_9SPHN</name>
<feature type="domain" description="HTH hxlR-type" evidence="5">
    <location>
        <begin position="38"/>
        <end position="136"/>
    </location>
</feature>
<dbReference type="InterPro" id="IPR002577">
    <property type="entry name" value="HTH_HxlR"/>
</dbReference>
<organism evidence="6 7">
    <name type="scientific">Novosphingobium panipatense</name>
    <dbReference type="NCBI Taxonomy" id="428991"/>
    <lineage>
        <taxon>Bacteria</taxon>
        <taxon>Pseudomonadati</taxon>
        <taxon>Pseudomonadota</taxon>
        <taxon>Alphaproteobacteria</taxon>
        <taxon>Sphingomonadales</taxon>
        <taxon>Sphingomonadaceae</taxon>
        <taxon>Novosphingobium</taxon>
    </lineage>
</organism>
<feature type="compositionally biased region" description="Polar residues" evidence="4">
    <location>
        <begin position="1"/>
        <end position="17"/>
    </location>
</feature>
<dbReference type="Pfam" id="PF01638">
    <property type="entry name" value="HxlR"/>
    <property type="match status" value="1"/>
</dbReference>
<dbReference type="Proteomes" id="UP001157910">
    <property type="component" value="Unassembled WGS sequence"/>
</dbReference>
<feature type="region of interest" description="Disordered" evidence="4">
    <location>
        <begin position="1"/>
        <end position="22"/>
    </location>
</feature>
<dbReference type="InterPro" id="IPR036390">
    <property type="entry name" value="WH_DNA-bd_sf"/>
</dbReference>
<comment type="caution">
    <text evidence="6">The sequence shown here is derived from an EMBL/GenBank/DDBJ whole genome shotgun (WGS) entry which is preliminary data.</text>
</comment>
<evidence type="ECO:0000256" key="2">
    <source>
        <dbReference type="ARBA" id="ARBA00023125"/>
    </source>
</evidence>
<protein>
    <submittedName>
        <fullName evidence="6">Transcriptional regulator, HxlR family</fullName>
    </submittedName>
</protein>
<gene>
    <name evidence="6" type="ORF">SAMN06296065_102191</name>
</gene>
<dbReference type="Gene3D" id="1.10.10.10">
    <property type="entry name" value="Winged helix-like DNA-binding domain superfamily/Winged helix DNA-binding domain"/>
    <property type="match status" value="1"/>
</dbReference>
<evidence type="ECO:0000256" key="4">
    <source>
        <dbReference type="SAM" id="MobiDB-lite"/>
    </source>
</evidence>
<dbReference type="InterPro" id="IPR011991">
    <property type="entry name" value="ArsR-like_HTH"/>
</dbReference>
<dbReference type="PANTHER" id="PTHR33204:SF18">
    <property type="entry name" value="TRANSCRIPTIONAL REGULATORY PROTEIN"/>
    <property type="match status" value="1"/>
</dbReference>
<evidence type="ECO:0000256" key="1">
    <source>
        <dbReference type="ARBA" id="ARBA00023015"/>
    </source>
</evidence>
<keyword evidence="2" id="KW-0238">DNA-binding</keyword>
<keyword evidence="7" id="KW-1185">Reference proteome</keyword>
<evidence type="ECO:0000313" key="6">
    <source>
        <dbReference type="EMBL" id="SMP56794.1"/>
    </source>
</evidence>
<dbReference type="PROSITE" id="PS51118">
    <property type="entry name" value="HTH_HXLR"/>
    <property type="match status" value="1"/>
</dbReference>
<sequence>MKLRNETISGESVSSPACGSPLAQDEQPVHGRWYSDACGAAFAMELVGERWSFLIVRELLLGPQRFSEIRTQLPGLSAKTLAERLQTLERNGVIRRETLAPPASVKVYGLTEWGRALEPAMQALLRWSVQSPLHNPTLPLTPVSLMLSLRALLHPERIGDLRLTVAFRVSERSFVARLDEAGLCIDPAGDGDPAADLRFAAPLSLPFLMLFYGKRAPADVQSLKIEGDPALATRFVDLFDLPARCPAG</sequence>
<dbReference type="InterPro" id="IPR036388">
    <property type="entry name" value="WH-like_DNA-bd_sf"/>
</dbReference>
<proteinExistence type="predicted"/>